<reference evidence="6" key="1">
    <citation type="submission" date="2018-08" db="EMBL/GenBank/DDBJ databases">
        <authorList>
            <person name="Rossello M."/>
        </authorList>
    </citation>
    <scope>NUCLEOTIDE SEQUENCE [LARGE SCALE GENOMIC DNA]</scope>
    <source>
        <strain evidence="6">cv. Chinese Spring</strain>
    </source>
</reference>
<dbReference type="AlphaFoldDB" id="A0A3B6AX16"/>
<keyword evidence="4" id="KW-0472">Membrane</keyword>
<dbReference type="Pfam" id="PF03168">
    <property type="entry name" value="LEA_2"/>
    <property type="match status" value="1"/>
</dbReference>
<evidence type="ECO:0000256" key="4">
    <source>
        <dbReference type="ARBA" id="ARBA00023136"/>
    </source>
</evidence>
<dbReference type="Gramene" id="TraesSTA2A03G00653340.1">
    <property type="protein sequence ID" value="TraesSTA2A03G00653340.1.CDS1"/>
    <property type="gene ID" value="TraesSTA2A03G00653340"/>
</dbReference>
<keyword evidence="7" id="KW-1185">Reference proteome</keyword>
<dbReference type="InterPro" id="IPR044839">
    <property type="entry name" value="NDR1-like"/>
</dbReference>
<keyword evidence="3" id="KW-1133">Transmembrane helix</keyword>
<dbReference type="Gramene" id="TraesSYM2A03G00661610.1">
    <property type="protein sequence ID" value="TraesSYM2A03G00661610.1.CDS1"/>
    <property type="gene ID" value="TraesSYM2A03G00661610"/>
</dbReference>
<accession>A0A3B6AX16</accession>
<dbReference type="Gramene" id="TraesLAC2A03G00658640.1">
    <property type="protein sequence ID" value="TraesLAC2A03G00658640.1.CDS1"/>
    <property type="gene ID" value="TraesLAC2A03G00658640"/>
</dbReference>
<dbReference type="Gramene" id="TraesPARA_EIv1.0_0416820.1">
    <property type="protein sequence ID" value="TraesPARA_EIv1.0_0416820.1.CDS1"/>
    <property type="gene ID" value="TraesPARA_EIv1.0_0416820"/>
</dbReference>
<dbReference type="Gramene" id="TraesLDM2A03G00657830.1">
    <property type="protein sequence ID" value="TraesLDM2A03G00657830.1.CDS1"/>
    <property type="gene ID" value="TraesLDM2A03G00657830"/>
</dbReference>
<comment type="subcellular location">
    <subcellularLocation>
        <location evidence="1">Membrane</location>
        <topology evidence="1">Single-pass membrane protein</topology>
    </subcellularLocation>
</comment>
<proteinExistence type="predicted"/>
<organism evidence="6">
    <name type="scientific">Triticum aestivum</name>
    <name type="common">Wheat</name>
    <dbReference type="NCBI Taxonomy" id="4565"/>
    <lineage>
        <taxon>Eukaryota</taxon>
        <taxon>Viridiplantae</taxon>
        <taxon>Streptophyta</taxon>
        <taxon>Embryophyta</taxon>
        <taxon>Tracheophyta</taxon>
        <taxon>Spermatophyta</taxon>
        <taxon>Magnoliopsida</taxon>
        <taxon>Liliopsida</taxon>
        <taxon>Poales</taxon>
        <taxon>Poaceae</taxon>
        <taxon>BOP clade</taxon>
        <taxon>Pooideae</taxon>
        <taxon>Triticodae</taxon>
        <taxon>Triticeae</taxon>
        <taxon>Triticinae</taxon>
        <taxon>Triticum</taxon>
    </lineage>
</organism>
<feature type="domain" description="Late embryogenesis abundant protein LEA-2 subgroup" evidence="5">
    <location>
        <begin position="68"/>
        <end position="169"/>
    </location>
</feature>
<evidence type="ECO:0000313" key="6">
    <source>
        <dbReference type="EnsemblPlants" id="TraesCS2A02G219900.1.cds1"/>
    </source>
</evidence>
<dbReference type="OMA" id="QCTSTVH"/>
<dbReference type="PaxDb" id="4565-Traes_2AS_4F32B090C.1"/>
<evidence type="ECO:0000313" key="7">
    <source>
        <dbReference type="Proteomes" id="UP000019116"/>
    </source>
</evidence>
<evidence type="ECO:0000256" key="2">
    <source>
        <dbReference type="ARBA" id="ARBA00022692"/>
    </source>
</evidence>
<protein>
    <recommendedName>
        <fullName evidence="5">Late embryogenesis abundant protein LEA-2 subgroup domain-containing protein</fullName>
    </recommendedName>
</protein>
<dbReference type="EnsemblPlants" id="TraesCS2A02G219900.1">
    <property type="protein sequence ID" value="TraesCS2A02G219900.1.cds1"/>
    <property type="gene ID" value="TraesCS2A02G219900"/>
</dbReference>
<evidence type="ECO:0000256" key="3">
    <source>
        <dbReference type="ARBA" id="ARBA00022989"/>
    </source>
</evidence>
<reference evidence="6" key="2">
    <citation type="submission" date="2018-10" db="UniProtKB">
        <authorList>
            <consortium name="EnsemblPlants"/>
        </authorList>
    </citation>
    <scope>IDENTIFICATION</scope>
</reference>
<dbReference type="Gramene" id="TraesJUL2A03G00659100.1">
    <property type="protein sequence ID" value="TraesJUL2A03G00659100.1.CDS1"/>
    <property type="gene ID" value="TraesJUL2A03G00659100"/>
</dbReference>
<dbReference type="Gramene" id="TraesNOR2A03G00663600.1">
    <property type="protein sequence ID" value="TraesNOR2A03G00663600.1.CDS1"/>
    <property type="gene ID" value="TraesNOR2A03G00663600"/>
</dbReference>
<dbReference type="GO" id="GO:0098542">
    <property type="term" value="P:defense response to other organism"/>
    <property type="evidence" value="ECO:0007669"/>
    <property type="project" value="InterPro"/>
</dbReference>
<dbReference type="Gramene" id="TraesARI2A03G00662100.1">
    <property type="protein sequence ID" value="TraesARI2A03G00662100.1.CDS1"/>
    <property type="gene ID" value="TraesARI2A03G00662100"/>
</dbReference>
<keyword evidence="2" id="KW-0812">Transmembrane</keyword>
<name>A0A3B6AX16_WHEAT</name>
<dbReference type="RefSeq" id="XP_044453094.1">
    <property type="nucleotide sequence ID" value="XM_044597159.1"/>
</dbReference>
<dbReference type="Gramene" id="TraesROB_scaffold_115957_01G000100.1">
    <property type="protein sequence ID" value="TraesROB_scaffold_115957_01G000100.1"/>
    <property type="gene ID" value="TraesROB_scaffold_115957_01G000100"/>
</dbReference>
<evidence type="ECO:0000256" key="1">
    <source>
        <dbReference type="ARBA" id="ARBA00004167"/>
    </source>
</evidence>
<sequence length="195" mass="20992">MKRKPVVICCSVLLALILVLAIVFVALYFTVFRPRPPHVVATVVSTTFTQFDVASAPPKVNMSLGVDVTVKNPNYAAFRYGDVVTELTYYGSPVGQSVVLAGEVGARTTQTVGGTVVLQADKVMFTPQFIQELATKLFDLPDFMLPFQTRTTVAGKAVVLGTLKMRASSTVTCSITTYPLKQETISDCTSTVNVG</sequence>
<dbReference type="OrthoDB" id="1894389at2759"/>
<gene>
    <name evidence="6" type="primary">LOC123185180</name>
</gene>
<dbReference type="Gramene" id="TraesCS2A02G219900.1">
    <property type="protein sequence ID" value="TraesCS2A02G219900.1.cds1"/>
    <property type="gene ID" value="TraesCS2A02G219900"/>
</dbReference>
<dbReference type="PANTHER" id="PTHR31234:SF26">
    <property type="entry name" value="OS07G0524400 PROTEIN"/>
    <property type="match status" value="1"/>
</dbReference>
<dbReference type="PANTHER" id="PTHR31234">
    <property type="entry name" value="LATE EMBRYOGENESIS ABUNDANT (LEA) HYDROXYPROLINE-RICH GLYCOPROTEIN FAMILY"/>
    <property type="match status" value="1"/>
</dbReference>
<dbReference type="Gramene" id="TraesCS2A03G0470300.1">
    <property type="protein sequence ID" value="TraesCS2A03G0470300.1.CDS1"/>
    <property type="gene ID" value="TraesCS2A03G0470300"/>
</dbReference>
<dbReference type="Gramene" id="TraesJAG2A03G00656040.1">
    <property type="protein sequence ID" value="TraesJAG2A03G00656040.1.CDS1"/>
    <property type="gene ID" value="TraesJAG2A03G00656040"/>
</dbReference>
<evidence type="ECO:0000259" key="5">
    <source>
        <dbReference type="Pfam" id="PF03168"/>
    </source>
</evidence>
<dbReference type="Gramene" id="TraesMAC2A03G00653230.1">
    <property type="protein sequence ID" value="TraesMAC2A03G00653230.1.CDS1"/>
    <property type="gene ID" value="TraesMAC2A03G00653230"/>
</dbReference>
<dbReference type="Gramene" id="TraesRN2A0100440700.1">
    <property type="protein sequence ID" value="TraesRN2A0100440700.1"/>
    <property type="gene ID" value="TraesRN2A0100440700"/>
</dbReference>
<dbReference type="Proteomes" id="UP000019116">
    <property type="component" value="Chromosome 2A"/>
</dbReference>
<dbReference type="GeneID" id="123185180"/>
<dbReference type="InterPro" id="IPR004864">
    <property type="entry name" value="LEA_2"/>
</dbReference>
<dbReference type="Gramene" id="TraesCLE_scaffold_127515_01G000100.1">
    <property type="protein sequence ID" value="TraesCLE_scaffold_127515_01G000100.1"/>
    <property type="gene ID" value="TraesCLE_scaffold_127515_01G000100"/>
</dbReference>
<dbReference type="Gramene" id="TraesWEE_scaffold_105367_01G000100.1">
    <property type="protein sequence ID" value="TraesWEE_scaffold_105367_01G000100.1"/>
    <property type="gene ID" value="TraesWEE_scaffold_105367_01G000100"/>
</dbReference>
<dbReference type="GO" id="GO:0016020">
    <property type="term" value="C:membrane"/>
    <property type="evidence" value="ECO:0007669"/>
    <property type="project" value="UniProtKB-SubCell"/>
</dbReference>
<dbReference type="Gramene" id="TraesCAD_scaffold_104166_01G000100.1">
    <property type="protein sequence ID" value="TraesCAD_scaffold_104166_01G000100.1"/>
    <property type="gene ID" value="TraesCAD_scaffold_104166_01G000100"/>
</dbReference>